<dbReference type="SUPFAM" id="SSF57756">
    <property type="entry name" value="Retrovirus zinc finger-like domains"/>
    <property type="match status" value="1"/>
</dbReference>
<comment type="caution">
    <text evidence="4">The sequence shown here is derived from an EMBL/GenBank/DDBJ whole genome shotgun (WGS) entry which is preliminary data.</text>
</comment>
<evidence type="ECO:0000313" key="4">
    <source>
        <dbReference type="EMBL" id="GJS89924.1"/>
    </source>
</evidence>
<accession>A0ABQ4ZI85</accession>
<feature type="region of interest" description="Disordered" evidence="2">
    <location>
        <begin position="1"/>
        <end position="45"/>
    </location>
</feature>
<reference evidence="4" key="2">
    <citation type="submission" date="2022-01" db="EMBL/GenBank/DDBJ databases">
        <authorList>
            <person name="Yamashiro T."/>
            <person name="Shiraishi A."/>
            <person name="Satake H."/>
            <person name="Nakayama K."/>
        </authorList>
    </citation>
    <scope>NUCLEOTIDE SEQUENCE</scope>
</reference>
<keyword evidence="1" id="KW-0479">Metal-binding</keyword>
<dbReference type="Proteomes" id="UP001151760">
    <property type="component" value="Unassembled WGS sequence"/>
</dbReference>
<evidence type="ECO:0000313" key="5">
    <source>
        <dbReference type="Proteomes" id="UP001151760"/>
    </source>
</evidence>
<feature type="region of interest" description="Disordered" evidence="2">
    <location>
        <begin position="399"/>
        <end position="426"/>
    </location>
</feature>
<gene>
    <name evidence="4" type="ORF">Tco_0772560</name>
</gene>
<dbReference type="PROSITE" id="PS50158">
    <property type="entry name" value="ZF_CCHC"/>
    <property type="match status" value="1"/>
</dbReference>
<feature type="compositionally biased region" description="Low complexity" evidence="2">
    <location>
        <begin position="410"/>
        <end position="419"/>
    </location>
</feature>
<proteinExistence type="predicted"/>
<sequence>METMRIKESLNVTFDESLPEPKSSSSVEDDRTDEPLVQDLNGSPSLQASEDWKSAAILVEKFHKKISLKFEKRHYQWEASGYDKSKVECFNCHKMGHFARECRGPRNQDSRNRNQDSSRRTINVEETSSKAMLAIDGASFDWSYMADDEVPTNMALMAFSDSEESPDAPLVKELVSDDKLEKKTVFPTVAKIEFGHAQKKDQGYVDSGCSSQIRYALTENPTIYVSLIKQFWQTATASTLDNGEMEITAIIDGKVKIVTEASIRRHLKLEDSNGICNLPTTEIFEQLALMGHSCSFRDRLDVTKKVYGAAFTKLIKKVKRLEKKDKLSKSEETQTEVESAMIQYEELGMTYSRIKSDEELAQRLQAEEREKYSEAEKSRCLQNYSTRERAFCQLRDEERRKQATHPHTILRPLPNRPLALPLPPPPSPPHMSNYIQHMEASTLQQWRSDVDQNSSKIAARVLKGDTEEELAQQSSKKQKVWVKESSTQQNQTEDKEIEIWVELKRLFEPDADDELWKSQKKTYACINMETMLVAKLLVEQNNEMSRELLRKIFMQIERPRR</sequence>
<organism evidence="4 5">
    <name type="scientific">Tanacetum coccineum</name>
    <dbReference type="NCBI Taxonomy" id="301880"/>
    <lineage>
        <taxon>Eukaryota</taxon>
        <taxon>Viridiplantae</taxon>
        <taxon>Streptophyta</taxon>
        <taxon>Embryophyta</taxon>
        <taxon>Tracheophyta</taxon>
        <taxon>Spermatophyta</taxon>
        <taxon>Magnoliopsida</taxon>
        <taxon>eudicotyledons</taxon>
        <taxon>Gunneridae</taxon>
        <taxon>Pentapetalae</taxon>
        <taxon>asterids</taxon>
        <taxon>campanulids</taxon>
        <taxon>Asterales</taxon>
        <taxon>Asteraceae</taxon>
        <taxon>Asteroideae</taxon>
        <taxon>Anthemideae</taxon>
        <taxon>Anthemidinae</taxon>
        <taxon>Tanacetum</taxon>
    </lineage>
</organism>
<evidence type="ECO:0000259" key="3">
    <source>
        <dbReference type="PROSITE" id="PS50158"/>
    </source>
</evidence>
<dbReference type="EMBL" id="BQNB010011388">
    <property type="protein sequence ID" value="GJS89924.1"/>
    <property type="molecule type" value="Genomic_DNA"/>
</dbReference>
<feature type="region of interest" description="Disordered" evidence="2">
    <location>
        <begin position="102"/>
        <end position="122"/>
    </location>
</feature>
<dbReference type="InterPro" id="IPR001878">
    <property type="entry name" value="Znf_CCHC"/>
</dbReference>
<protein>
    <submittedName>
        <fullName evidence="4">Ribonuclease H-like domain-containing protein</fullName>
    </submittedName>
</protein>
<feature type="domain" description="CCHC-type" evidence="3">
    <location>
        <begin position="89"/>
        <end position="103"/>
    </location>
</feature>
<keyword evidence="1" id="KW-0862">Zinc</keyword>
<dbReference type="Gene3D" id="4.10.60.10">
    <property type="entry name" value="Zinc finger, CCHC-type"/>
    <property type="match status" value="1"/>
</dbReference>
<evidence type="ECO:0000256" key="2">
    <source>
        <dbReference type="SAM" id="MobiDB-lite"/>
    </source>
</evidence>
<evidence type="ECO:0000256" key="1">
    <source>
        <dbReference type="PROSITE-ProRule" id="PRU00047"/>
    </source>
</evidence>
<reference evidence="4" key="1">
    <citation type="journal article" date="2022" name="Int. J. Mol. Sci.">
        <title>Draft Genome of Tanacetum Coccineum: Genomic Comparison of Closely Related Tanacetum-Family Plants.</title>
        <authorList>
            <person name="Yamashiro T."/>
            <person name="Shiraishi A."/>
            <person name="Nakayama K."/>
            <person name="Satake H."/>
        </authorList>
    </citation>
    <scope>NUCLEOTIDE SEQUENCE</scope>
</reference>
<keyword evidence="1" id="KW-0863">Zinc-finger</keyword>
<dbReference type="Pfam" id="PF00098">
    <property type="entry name" value="zf-CCHC"/>
    <property type="match status" value="1"/>
</dbReference>
<dbReference type="SMART" id="SM00343">
    <property type="entry name" value="ZnF_C2HC"/>
    <property type="match status" value="1"/>
</dbReference>
<dbReference type="InterPro" id="IPR036875">
    <property type="entry name" value="Znf_CCHC_sf"/>
</dbReference>
<name>A0ABQ4ZI85_9ASTR</name>
<keyword evidence="5" id="KW-1185">Reference proteome</keyword>